<comment type="caution">
    <text evidence="11">The sequence shown here is derived from an EMBL/GenBank/DDBJ whole genome shotgun (WGS) entry which is preliminary data.</text>
</comment>
<evidence type="ECO:0000256" key="9">
    <source>
        <dbReference type="SAM" id="Phobius"/>
    </source>
</evidence>
<dbReference type="CDD" id="cd00075">
    <property type="entry name" value="HATPase"/>
    <property type="match status" value="1"/>
</dbReference>
<evidence type="ECO:0000256" key="1">
    <source>
        <dbReference type="ARBA" id="ARBA00000085"/>
    </source>
</evidence>
<dbReference type="EC" id="2.7.13.3" evidence="2"/>
<accession>A0ABN8GRL1</accession>
<dbReference type="PRINTS" id="PR00344">
    <property type="entry name" value="BCTRLSENSOR"/>
</dbReference>
<keyword evidence="9" id="KW-0812">Transmembrane</keyword>
<dbReference type="InterPro" id="IPR005467">
    <property type="entry name" value="His_kinase_dom"/>
</dbReference>
<dbReference type="PANTHER" id="PTHR43065:SF10">
    <property type="entry name" value="PEROXIDE STRESS-ACTIVATED HISTIDINE KINASE MAK3"/>
    <property type="match status" value="1"/>
</dbReference>
<evidence type="ECO:0000256" key="4">
    <source>
        <dbReference type="ARBA" id="ARBA00022679"/>
    </source>
</evidence>
<dbReference type="GO" id="GO:0016740">
    <property type="term" value="F:transferase activity"/>
    <property type="evidence" value="ECO:0007669"/>
    <property type="project" value="UniProtKB-KW"/>
</dbReference>
<feature type="transmembrane region" description="Helical" evidence="9">
    <location>
        <begin position="199"/>
        <end position="220"/>
    </location>
</feature>
<dbReference type="InterPro" id="IPR003594">
    <property type="entry name" value="HATPase_dom"/>
</dbReference>
<feature type="transmembrane region" description="Helical" evidence="9">
    <location>
        <begin position="104"/>
        <end position="123"/>
    </location>
</feature>
<keyword evidence="12" id="KW-1185">Reference proteome</keyword>
<gene>
    <name evidence="11" type="primary">sasA_15</name>
    <name evidence="11" type="ORF">PAECIP111893_03545</name>
</gene>
<dbReference type="PANTHER" id="PTHR43065">
    <property type="entry name" value="SENSOR HISTIDINE KINASE"/>
    <property type="match status" value="1"/>
</dbReference>
<keyword evidence="6" id="KW-0418">Kinase</keyword>
<evidence type="ECO:0000256" key="2">
    <source>
        <dbReference type="ARBA" id="ARBA00012438"/>
    </source>
</evidence>
<feature type="transmembrane region" description="Helical" evidence="9">
    <location>
        <begin position="71"/>
        <end position="92"/>
    </location>
</feature>
<feature type="transmembrane region" description="Helical" evidence="9">
    <location>
        <begin position="135"/>
        <end position="153"/>
    </location>
</feature>
<dbReference type="InterPro" id="IPR036890">
    <property type="entry name" value="HATPase_C_sf"/>
</dbReference>
<dbReference type="SMART" id="SM00387">
    <property type="entry name" value="HATPase_c"/>
    <property type="match status" value="1"/>
</dbReference>
<protein>
    <recommendedName>
        <fullName evidence="2">histidine kinase</fullName>
        <ecNumber evidence="2">2.7.13.3</ecNumber>
    </recommendedName>
</protein>
<evidence type="ECO:0000256" key="3">
    <source>
        <dbReference type="ARBA" id="ARBA00022553"/>
    </source>
</evidence>
<sequence>MFFIFFCNLLFAIILYVSQPKGNQANRWMIVFCLSASLGGLSESLISDIIPELELIGAGPRLSMLLFEAHIYSQFLAQVVSPYAILMYAIVYSDIGRSPIRRRLPFILAIPMIAMIVFTDFYPDITINFRVLLPWAAPYILAASWMMLRAWYCENNRYRRKARQNILLVLVPVWLGVLIFNYIARAIDPNSELFRLTPLFFGIAYLLFIGYIFLSGVFGIRIKVEKQQVLDKSIQIMSSGTAILNHTIKNEIEKIKFSFNLAKASLEKEDLEETKASISSVFSAIESIDNMVDRIRSRTEAMIPVETEVPLVPLIRQAIEAVRPLCSFRGIEIRSQLITECTVRCDGILLAEVIKNILNNAMEAIAAPHGMIQVRLFPRKGGVTIEITDNGCGIPREELSRIMEPFFSTKNNIKNHGLGLSFCYMVVRAHDGDMLVRSEVNKGTSVIVKLPKARIVTTANSHSVGIG</sequence>
<keyword evidence="5" id="KW-0547">Nucleotide-binding</keyword>
<keyword evidence="4 11" id="KW-0808">Transferase</keyword>
<keyword evidence="9" id="KW-1133">Transmembrane helix</keyword>
<dbReference type="InterPro" id="IPR004358">
    <property type="entry name" value="Sig_transdc_His_kin-like_C"/>
</dbReference>
<evidence type="ECO:0000313" key="12">
    <source>
        <dbReference type="Proteomes" id="UP000838686"/>
    </source>
</evidence>
<dbReference type="EMBL" id="CAKMMF010000020">
    <property type="protein sequence ID" value="CAH1212480.1"/>
    <property type="molecule type" value="Genomic_DNA"/>
</dbReference>
<keyword evidence="8" id="KW-0902">Two-component regulatory system</keyword>
<proteinExistence type="predicted"/>
<evidence type="ECO:0000313" key="11">
    <source>
        <dbReference type="EMBL" id="CAH1212480.1"/>
    </source>
</evidence>
<reference evidence="11" key="1">
    <citation type="submission" date="2022-01" db="EMBL/GenBank/DDBJ databases">
        <authorList>
            <person name="Criscuolo A."/>
        </authorList>
    </citation>
    <scope>NUCLEOTIDE SEQUENCE</scope>
    <source>
        <strain evidence="11">CIP111893</strain>
    </source>
</reference>
<dbReference type="RefSeq" id="WP_236343910.1">
    <property type="nucleotide sequence ID" value="NZ_CAKMMF010000020.1"/>
</dbReference>
<organism evidence="11 12">
    <name type="scientific">Paenibacillus plantiphilus</name>
    <dbReference type="NCBI Taxonomy" id="2905650"/>
    <lineage>
        <taxon>Bacteria</taxon>
        <taxon>Bacillati</taxon>
        <taxon>Bacillota</taxon>
        <taxon>Bacilli</taxon>
        <taxon>Bacillales</taxon>
        <taxon>Paenibacillaceae</taxon>
        <taxon>Paenibacillus</taxon>
    </lineage>
</organism>
<dbReference type="Pfam" id="PF02518">
    <property type="entry name" value="HATPase_c"/>
    <property type="match status" value="1"/>
</dbReference>
<evidence type="ECO:0000256" key="8">
    <source>
        <dbReference type="ARBA" id="ARBA00023012"/>
    </source>
</evidence>
<feature type="transmembrane region" description="Helical" evidence="9">
    <location>
        <begin position="165"/>
        <end position="187"/>
    </location>
</feature>
<dbReference type="Gene3D" id="3.30.565.10">
    <property type="entry name" value="Histidine kinase-like ATPase, C-terminal domain"/>
    <property type="match status" value="1"/>
</dbReference>
<dbReference type="PROSITE" id="PS50109">
    <property type="entry name" value="HIS_KIN"/>
    <property type="match status" value="1"/>
</dbReference>
<dbReference type="SUPFAM" id="SSF55874">
    <property type="entry name" value="ATPase domain of HSP90 chaperone/DNA topoisomerase II/histidine kinase"/>
    <property type="match status" value="1"/>
</dbReference>
<comment type="catalytic activity">
    <reaction evidence="1">
        <text>ATP + protein L-histidine = ADP + protein N-phospho-L-histidine.</text>
        <dbReference type="EC" id="2.7.13.3"/>
    </reaction>
</comment>
<evidence type="ECO:0000256" key="6">
    <source>
        <dbReference type="ARBA" id="ARBA00022777"/>
    </source>
</evidence>
<keyword evidence="7" id="KW-0067">ATP-binding</keyword>
<name>A0ABN8GRL1_9BACL</name>
<dbReference type="Proteomes" id="UP000838686">
    <property type="component" value="Unassembled WGS sequence"/>
</dbReference>
<evidence type="ECO:0000256" key="7">
    <source>
        <dbReference type="ARBA" id="ARBA00022840"/>
    </source>
</evidence>
<keyword evidence="3" id="KW-0597">Phosphoprotein</keyword>
<evidence type="ECO:0000256" key="5">
    <source>
        <dbReference type="ARBA" id="ARBA00022741"/>
    </source>
</evidence>
<keyword evidence="9" id="KW-0472">Membrane</keyword>
<evidence type="ECO:0000259" key="10">
    <source>
        <dbReference type="PROSITE" id="PS50109"/>
    </source>
</evidence>
<feature type="domain" description="Histidine kinase" evidence="10">
    <location>
        <begin position="243"/>
        <end position="454"/>
    </location>
</feature>